<protein>
    <submittedName>
        <fullName evidence="3">TRAP transporter substrate-binding protein DctP</fullName>
    </submittedName>
</protein>
<sequence length="431" mass="45913">MFATGRTGRARPLRAAALLAAAALVATGCAEGGSGGNGGGGRSVDYGASKEEYAAALADMAPVTLTLQSTAPKGAATGRRFEEYAAAVEEWSDGKITFEIVFSNAIAPANEVDDALADGRLDVGSVMPSLEPAEFPANNVMWDVSFVGRQTPVDGLLQWHGAVLEAAVQEDALYQEFEERGMKLLLPAFQSGAIAYSCTSERADLDALDGATIASQSRVQNDQVRALGMQPSTVNYTEMFESLERGVVDCTLGTFTVAALNGYIPSAPYFVVDPEVGFGNAGGSIAISLNTWESLPLAAQQLLYDRLDVLLAVNYEATWDNIADSLQQVEENDGAVLPLAGDAREALAAYNEQALVEAADSAAIGDGEAFVATLEQALEEWTDKVEQTAPGLDVGYDEFLEWYEQDQPDLQAYFDQLWSDAMQQRRPGNDA</sequence>
<dbReference type="EMBL" id="CP051627">
    <property type="protein sequence ID" value="UPT20387.1"/>
    <property type="molecule type" value="Genomic_DNA"/>
</dbReference>
<feature type="signal peptide" evidence="2">
    <location>
        <begin position="1"/>
        <end position="30"/>
    </location>
</feature>
<organism evidence="3 4">
    <name type="scientific">Thermobifida alba</name>
    <name type="common">Thermomonospora alba</name>
    <dbReference type="NCBI Taxonomy" id="53522"/>
    <lineage>
        <taxon>Bacteria</taxon>
        <taxon>Bacillati</taxon>
        <taxon>Actinomycetota</taxon>
        <taxon>Actinomycetes</taxon>
        <taxon>Streptosporangiales</taxon>
        <taxon>Nocardiopsidaceae</taxon>
        <taxon>Thermobifida</taxon>
    </lineage>
</organism>
<evidence type="ECO:0000256" key="2">
    <source>
        <dbReference type="SAM" id="SignalP"/>
    </source>
</evidence>
<dbReference type="Gene3D" id="3.40.190.170">
    <property type="entry name" value="Bacterial extracellular solute-binding protein, family 7"/>
    <property type="match status" value="1"/>
</dbReference>
<dbReference type="PANTHER" id="PTHR33376">
    <property type="match status" value="1"/>
</dbReference>
<dbReference type="Proteomes" id="UP000832041">
    <property type="component" value="Chromosome"/>
</dbReference>
<name>A0ABY4L2W1_THEAE</name>
<dbReference type="InterPro" id="IPR018389">
    <property type="entry name" value="DctP_fam"/>
</dbReference>
<proteinExistence type="predicted"/>
<dbReference type="RefSeq" id="WP_248592645.1">
    <property type="nucleotide sequence ID" value="NZ_BAABEB010000012.1"/>
</dbReference>
<evidence type="ECO:0000256" key="1">
    <source>
        <dbReference type="ARBA" id="ARBA00022729"/>
    </source>
</evidence>
<dbReference type="InterPro" id="IPR038404">
    <property type="entry name" value="TRAP_DctP_sf"/>
</dbReference>
<dbReference type="PANTHER" id="PTHR33376:SF15">
    <property type="entry name" value="BLL6794 PROTEIN"/>
    <property type="match status" value="1"/>
</dbReference>
<dbReference type="PROSITE" id="PS51257">
    <property type="entry name" value="PROKAR_LIPOPROTEIN"/>
    <property type="match status" value="1"/>
</dbReference>
<dbReference type="NCBIfam" id="NF037995">
    <property type="entry name" value="TRAP_S1"/>
    <property type="match status" value="1"/>
</dbReference>
<reference evidence="3 4" key="1">
    <citation type="submission" date="2020-04" db="EMBL/GenBank/DDBJ databases">
        <title>Thermobifida alba genome sequencing and assembly.</title>
        <authorList>
            <person name="Luzics S."/>
            <person name="Horvath B."/>
            <person name="Nagy I."/>
            <person name="Toth A."/>
            <person name="Nagy I."/>
            <person name="Kukolya J."/>
        </authorList>
    </citation>
    <scope>NUCLEOTIDE SEQUENCE [LARGE SCALE GENOMIC DNA]</scope>
    <source>
        <strain evidence="3 4">DSM 43795</strain>
    </source>
</reference>
<gene>
    <name evidence="3" type="primary">dctP</name>
    <name evidence="3" type="ORF">FOF52_04915</name>
</gene>
<feature type="chain" id="PRO_5046958033" evidence="2">
    <location>
        <begin position="31"/>
        <end position="431"/>
    </location>
</feature>
<accession>A0ABY4L2W1</accession>
<keyword evidence="1 2" id="KW-0732">Signal</keyword>
<dbReference type="Pfam" id="PF03480">
    <property type="entry name" value="DctP"/>
    <property type="match status" value="1"/>
</dbReference>
<evidence type="ECO:0000313" key="4">
    <source>
        <dbReference type="Proteomes" id="UP000832041"/>
    </source>
</evidence>
<evidence type="ECO:0000313" key="3">
    <source>
        <dbReference type="EMBL" id="UPT20387.1"/>
    </source>
</evidence>
<keyword evidence="4" id="KW-1185">Reference proteome</keyword>